<evidence type="ECO:0000313" key="1">
    <source>
        <dbReference type="EMBL" id="HJH50751.1"/>
    </source>
</evidence>
<dbReference type="InterPro" id="IPR052018">
    <property type="entry name" value="PHP_domain"/>
</dbReference>
<dbReference type="PANTHER" id="PTHR42924">
    <property type="entry name" value="EXONUCLEASE"/>
    <property type="match status" value="1"/>
</dbReference>
<reference evidence="1" key="2">
    <citation type="submission" date="2021-09" db="EMBL/GenBank/DDBJ databases">
        <authorList>
            <person name="Gilroy R."/>
        </authorList>
    </citation>
    <scope>NUCLEOTIDE SEQUENCE</scope>
    <source>
        <strain evidence="1">USAMLcec4-12693</strain>
    </source>
</reference>
<organism evidence="1 2">
    <name type="scientific">Merdimonas faecis</name>
    <dbReference type="NCBI Taxonomy" id="1653435"/>
    <lineage>
        <taxon>Bacteria</taxon>
        <taxon>Bacillati</taxon>
        <taxon>Bacillota</taxon>
        <taxon>Clostridia</taxon>
        <taxon>Lachnospirales</taxon>
        <taxon>Lachnospiraceae</taxon>
        <taxon>Merdimonas</taxon>
    </lineage>
</organism>
<accession>A0A9D2W050</accession>
<dbReference type="SUPFAM" id="SSF89550">
    <property type="entry name" value="PHP domain-like"/>
    <property type="match status" value="1"/>
</dbReference>
<dbReference type="Proteomes" id="UP000813420">
    <property type="component" value="Unassembled WGS sequence"/>
</dbReference>
<dbReference type="PANTHER" id="PTHR42924:SF3">
    <property type="entry name" value="POLYMERASE_HISTIDINOL PHOSPHATASE N-TERMINAL DOMAIN-CONTAINING PROTEIN"/>
    <property type="match status" value="1"/>
</dbReference>
<reference evidence="1" key="1">
    <citation type="journal article" date="2021" name="PeerJ">
        <title>Extensive microbial diversity within the chicken gut microbiome revealed by metagenomics and culture.</title>
        <authorList>
            <person name="Gilroy R."/>
            <person name="Ravi A."/>
            <person name="Getino M."/>
            <person name="Pursley I."/>
            <person name="Horton D.L."/>
            <person name="Alikhan N.F."/>
            <person name="Baker D."/>
            <person name="Gharbi K."/>
            <person name="Hall N."/>
            <person name="Watson M."/>
            <person name="Adriaenssens E.M."/>
            <person name="Foster-Nyarko E."/>
            <person name="Jarju S."/>
            <person name="Secka A."/>
            <person name="Antonio M."/>
            <person name="Oren A."/>
            <person name="Chaudhuri R.R."/>
            <person name="La Ragione R."/>
            <person name="Hildebrand F."/>
            <person name="Pallen M.J."/>
        </authorList>
    </citation>
    <scope>NUCLEOTIDE SEQUENCE</scope>
    <source>
        <strain evidence="1">USAMLcec4-12693</strain>
    </source>
</reference>
<sequence>MRGIMEMKKVELHFHTDESSRCGKVPAKDGVRMYIEQGYAGLAVTDHFSEYACGKEGPWEDICSRFLEGWRLAKETAESAGSGFQVYLGMEIRFPHDENDFLVYGMTEEFFQKYPWIYEKELPDLYQIAEKEGLTIIQAHPFRSVCFPADPECLHGIEIFNGNPRHDSHNDLARALAEQAGLPGTAGSDFHQVQDLASCCVGFEKLPGDGQELAEVIRQGRFTREIFRGI</sequence>
<gene>
    <name evidence="1" type="ORF">K8V39_10865</name>
</gene>
<dbReference type="GO" id="GO:0004534">
    <property type="term" value="F:5'-3' RNA exonuclease activity"/>
    <property type="evidence" value="ECO:0007669"/>
    <property type="project" value="TreeGrafter"/>
</dbReference>
<dbReference type="EMBL" id="DYXE01000088">
    <property type="protein sequence ID" value="HJH50751.1"/>
    <property type="molecule type" value="Genomic_DNA"/>
</dbReference>
<proteinExistence type="predicted"/>
<dbReference type="InterPro" id="IPR016195">
    <property type="entry name" value="Pol/histidinol_Pase-like"/>
</dbReference>
<dbReference type="Pfam" id="PF13263">
    <property type="entry name" value="PHP_C"/>
    <property type="match status" value="1"/>
</dbReference>
<comment type="caution">
    <text evidence="1">The sequence shown here is derived from an EMBL/GenBank/DDBJ whole genome shotgun (WGS) entry which is preliminary data.</text>
</comment>
<dbReference type="RefSeq" id="WP_277272456.1">
    <property type="nucleotide sequence ID" value="NZ_DYXE01000088.1"/>
</dbReference>
<dbReference type="Gene3D" id="3.20.20.140">
    <property type="entry name" value="Metal-dependent hydrolases"/>
    <property type="match status" value="1"/>
</dbReference>
<name>A0A9D2W050_9FIRM</name>
<dbReference type="AlphaFoldDB" id="A0A9D2W050"/>
<protein>
    <submittedName>
        <fullName evidence="1">PHP domain-containing protein</fullName>
    </submittedName>
</protein>
<dbReference type="GO" id="GO:0035312">
    <property type="term" value="F:5'-3' DNA exonuclease activity"/>
    <property type="evidence" value="ECO:0007669"/>
    <property type="project" value="TreeGrafter"/>
</dbReference>
<dbReference type="CDD" id="cd07432">
    <property type="entry name" value="PHP_HisPPase"/>
    <property type="match status" value="1"/>
</dbReference>
<evidence type="ECO:0000313" key="2">
    <source>
        <dbReference type="Proteomes" id="UP000813420"/>
    </source>
</evidence>